<name>A0AAN8TPD8_SOLBU</name>
<evidence type="ECO:0000313" key="3">
    <source>
        <dbReference type="Proteomes" id="UP001371456"/>
    </source>
</evidence>
<feature type="compositionally biased region" description="Polar residues" evidence="1">
    <location>
        <begin position="12"/>
        <end position="26"/>
    </location>
</feature>
<keyword evidence="3" id="KW-1185">Reference proteome</keyword>
<dbReference type="EMBL" id="JBANQN010000004">
    <property type="protein sequence ID" value="KAK6792168.1"/>
    <property type="molecule type" value="Genomic_DNA"/>
</dbReference>
<evidence type="ECO:0000256" key="1">
    <source>
        <dbReference type="SAM" id="MobiDB-lite"/>
    </source>
</evidence>
<comment type="caution">
    <text evidence="2">The sequence shown here is derived from an EMBL/GenBank/DDBJ whole genome shotgun (WGS) entry which is preliminary data.</text>
</comment>
<sequence length="80" mass="8739">MSEANHRGGMGNNNNDGKTKGESSSVIPAKKKSVQKMMAEKLVQIACSAFMNYNNKKINPHDDVSTSHSSSHACTIIFHF</sequence>
<organism evidence="2 3">
    <name type="scientific">Solanum bulbocastanum</name>
    <name type="common">Wild potato</name>
    <dbReference type="NCBI Taxonomy" id="147425"/>
    <lineage>
        <taxon>Eukaryota</taxon>
        <taxon>Viridiplantae</taxon>
        <taxon>Streptophyta</taxon>
        <taxon>Embryophyta</taxon>
        <taxon>Tracheophyta</taxon>
        <taxon>Spermatophyta</taxon>
        <taxon>Magnoliopsida</taxon>
        <taxon>eudicotyledons</taxon>
        <taxon>Gunneridae</taxon>
        <taxon>Pentapetalae</taxon>
        <taxon>asterids</taxon>
        <taxon>lamiids</taxon>
        <taxon>Solanales</taxon>
        <taxon>Solanaceae</taxon>
        <taxon>Solanoideae</taxon>
        <taxon>Solaneae</taxon>
        <taxon>Solanum</taxon>
    </lineage>
</organism>
<dbReference type="Proteomes" id="UP001371456">
    <property type="component" value="Unassembled WGS sequence"/>
</dbReference>
<gene>
    <name evidence="2" type="ORF">RDI58_011249</name>
</gene>
<protein>
    <submittedName>
        <fullName evidence="2">Uncharacterized protein</fullName>
    </submittedName>
</protein>
<reference evidence="2 3" key="1">
    <citation type="submission" date="2024-02" db="EMBL/GenBank/DDBJ databases">
        <title>de novo genome assembly of Solanum bulbocastanum strain 11H21.</title>
        <authorList>
            <person name="Hosaka A.J."/>
        </authorList>
    </citation>
    <scope>NUCLEOTIDE SEQUENCE [LARGE SCALE GENOMIC DNA]</scope>
    <source>
        <tissue evidence="2">Young leaves</tissue>
    </source>
</reference>
<dbReference type="AlphaFoldDB" id="A0AAN8TPD8"/>
<feature type="region of interest" description="Disordered" evidence="1">
    <location>
        <begin position="1"/>
        <end position="32"/>
    </location>
</feature>
<accession>A0AAN8TPD8</accession>
<evidence type="ECO:0000313" key="2">
    <source>
        <dbReference type="EMBL" id="KAK6792168.1"/>
    </source>
</evidence>
<proteinExistence type="predicted"/>